<keyword evidence="1" id="KW-0812">Transmembrane</keyword>
<protein>
    <recommendedName>
        <fullName evidence="2">Ig-like domain-containing protein</fullName>
    </recommendedName>
</protein>
<keyword evidence="4" id="KW-1185">Reference proteome</keyword>
<feature type="transmembrane region" description="Helical" evidence="1">
    <location>
        <begin position="105"/>
        <end position="126"/>
    </location>
</feature>
<reference evidence="4" key="1">
    <citation type="journal article" date="2013" name="Nat. Genet.">
        <title>The duck genome and transcriptome provide insight into an avian influenza virus reservoir species.</title>
        <authorList>
            <person name="Huang Y."/>
            <person name="Li Y."/>
            <person name="Burt D.W."/>
            <person name="Chen H."/>
            <person name="Zhang Y."/>
            <person name="Qian W."/>
            <person name="Kim H."/>
            <person name="Gan S."/>
            <person name="Zhao Y."/>
            <person name="Li J."/>
            <person name="Yi K."/>
            <person name="Feng H."/>
            <person name="Zhu P."/>
            <person name="Li B."/>
            <person name="Liu Q."/>
            <person name="Fairley S."/>
            <person name="Magor K.E."/>
            <person name="Du Z."/>
            <person name="Hu X."/>
            <person name="Goodman L."/>
            <person name="Tafer H."/>
            <person name="Vignal A."/>
            <person name="Lee T."/>
            <person name="Kim K.W."/>
            <person name="Sheng Z."/>
            <person name="An Y."/>
            <person name="Searle S."/>
            <person name="Herrero J."/>
            <person name="Groenen M.A."/>
            <person name="Crooijmans R.P."/>
            <person name="Faraut T."/>
            <person name="Cai Q."/>
            <person name="Webster R.G."/>
            <person name="Aldridge J.R."/>
            <person name="Warren W.C."/>
            <person name="Bartschat S."/>
            <person name="Kehr S."/>
            <person name="Marz M."/>
            <person name="Stadler P.F."/>
            <person name="Smith J."/>
            <person name="Kraus R.H."/>
            <person name="Zhao Y."/>
            <person name="Ren L."/>
            <person name="Fei J."/>
            <person name="Morisson M."/>
            <person name="Kaiser P."/>
            <person name="Griffin D.K."/>
            <person name="Rao M."/>
            <person name="Pitel F."/>
            <person name="Wang J."/>
            <person name="Li N."/>
        </authorList>
    </citation>
    <scope>NUCLEOTIDE SEQUENCE [LARGE SCALE GENOMIC DNA]</scope>
</reference>
<name>R0L8J3_ANAPL</name>
<feature type="domain" description="Ig-like" evidence="2">
    <location>
        <begin position="1"/>
        <end position="80"/>
    </location>
</feature>
<evidence type="ECO:0000313" key="4">
    <source>
        <dbReference type="Proteomes" id="UP000296049"/>
    </source>
</evidence>
<dbReference type="SUPFAM" id="SSF48726">
    <property type="entry name" value="Immunoglobulin"/>
    <property type="match status" value="1"/>
</dbReference>
<proteinExistence type="predicted"/>
<dbReference type="AlphaFoldDB" id="R0L8J3"/>
<dbReference type="InterPro" id="IPR013783">
    <property type="entry name" value="Ig-like_fold"/>
</dbReference>
<dbReference type="PROSITE" id="PS50835">
    <property type="entry name" value="IG_LIKE"/>
    <property type="match status" value="1"/>
</dbReference>
<keyword evidence="1" id="KW-0472">Membrane</keyword>
<keyword evidence="1" id="KW-1133">Transmembrane helix</keyword>
<gene>
    <name evidence="3" type="ORF">Anapl_14221</name>
</gene>
<dbReference type="Gene3D" id="2.60.40.10">
    <property type="entry name" value="Immunoglobulins"/>
    <property type="match status" value="1"/>
</dbReference>
<evidence type="ECO:0000313" key="3">
    <source>
        <dbReference type="EMBL" id="EOB01919.1"/>
    </source>
</evidence>
<organism evidence="3 4">
    <name type="scientific">Anas platyrhynchos</name>
    <name type="common">Mallard</name>
    <name type="synonym">Anas boschas</name>
    <dbReference type="NCBI Taxonomy" id="8839"/>
    <lineage>
        <taxon>Eukaryota</taxon>
        <taxon>Metazoa</taxon>
        <taxon>Chordata</taxon>
        <taxon>Craniata</taxon>
        <taxon>Vertebrata</taxon>
        <taxon>Euteleostomi</taxon>
        <taxon>Archelosauria</taxon>
        <taxon>Archosauria</taxon>
        <taxon>Dinosauria</taxon>
        <taxon>Saurischia</taxon>
        <taxon>Theropoda</taxon>
        <taxon>Coelurosauria</taxon>
        <taxon>Aves</taxon>
        <taxon>Neognathae</taxon>
        <taxon>Galloanserae</taxon>
        <taxon>Anseriformes</taxon>
        <taxon>Anatidae</taxon>
        <taxon>Anatinae</taxon>
        <taxon>Anas</taxon>
    </lineage>
</organism>
<dbReference type="InterPro" id="IPR007110">
    <property type="entry name" value="Ig-like_dom"/>
</dbReference>
<dbReference type="EMBL" id="KB743020">
    <property type="protein sequence ID" value="EOB01919.1"/>
    <property type="molecule type" value="Genomic_DNA"/>
</dbReference>
<dbReference type="InterPro" id="IPR036179">
    <property type="entry name" value="Ig-like_dom_sf"/>
</dbReference>
<accession>R0L8J3</accession>
<dbReference type="Proteomes" id="UP000296049">
    <property type="component" value="Unassembled WGS sequence"/>
</dbReference>
<evidence type="ECO:0000259" key="2">
    <source>
        <dbReference type="PROSITE" id="PS50835"/>
    </source>
</evidence>
<evidence type="ECO:0000256" key="1">
    <source>
        <dbReference type="SAM" id="Phobius"/>
    </source>
</evidence>
<sequence>MLCVFEYHNDKNEEPVVYWRKGPSCNNQQSLRSSSGTSRPQIHITKDVFRGYSILKLSNVDQNASNFYFCDVTLTQKAQNKCGNGTKLTVQDFKCKDCTRSEMTWWWWFLLGYAIFVTTVIMAFGVSNTFKNKYYRPKEGWYLLMERNDK</sequence>